<dbReference type="Proteomes" id="UP000688137">
    <property type="component" value="Unassembled WGS sequence"/>
</dbReference>
<proteinExistence type="predicted"/>
<evidence type="ECO:0000313" key="1">
    <source>
        <dbReference type="EMBL" id="CAD8056441.1"/>
    </source>
</evidence>
<reference evidence="1" key="1">
    <citation type="submission" date="2021-01" db="EMBL/GenBank/DDBJ databases">
        <authorList>
            <consortium name="Genoscope - CEA"/>
            <person name="William W."/>
        </authorList>
    </citation>
    <scope>NUCLEOTIDE SEQUENCE</scope>
</reference>
<evidence type="ECO:0000313" key="2">
    <source>
        <dbReference type="Proteomes" id="UP000688137"/>
    </source>
</evidence>
<dbReference type="AlphaFoldDB" id="A0A8S1KPU4"/>
<keyword evidence="2" id="KW-1185">Reference proteome</keyword>
<dbReference type="OMA" id="GFICPHT"/>
<comment type="caution">
    <text evidence="1">The sequence shown here is derived from an EMBL/GenBank/DDBJ whole genome shotgun (WGS) entry which is preliminary data.</text>
</comment>
<dbReference type="EMBL" id="CAJJDM010000022">
    <property type="protein sequence ID" value="CAD8056441.1"/>
    <property type="molecule type" value="Genomic_DNA"/>
</dbReference>
<name>A0A8S1KPU4_PARPR</name>
<protein>
    <submittedName>
        <fullName evidence="1">Uncharacterized protein</fullName>
    </submittedName>
</protein>
<gene>
    <name evidence="1" type="ORF">PPRIM_AZ9-3.1.T0240313</name>
</gene>
<organism evidence="1 2">
    <name type="scientific">Paramecium primaurelia</name>
    <dbReference type="NCBI Taxonomy" id="5886"/>
    <lineage>
        <taxon>Eukaryota</taxon>
        <taxon>Sar</taxon>
        <taxon>Alveolata</taxon>
        <taxon>Ciliophora</taxon>
        <taxon>Intramacronucleata</taxon>
        <taxon>Oligohymenophorea</taxon>
        <taxon>Peniculida</taxon>
        <taxon>Parameciidae</taxon>
        <taxon>Paramecium</taxon>
    </lineage>
</organism>
<sequence>MQKLVDFNELQTLQIDQIYSLFISLIENSKYKPDSMNSGFICPHTVSCNLQKMIFDDKECNICSNQIFLSKKTQLSGILFFLLGGLKEGQGKVEEFYQNIQDYFSPIIGILSEEQIFRSLCILINETEFENKLSMYKKIASLNDQIQPKINKYILKKFCIVIVDPNLGFLYQQNEIEEITLVTSFKIFMEQYQQLLINLKLSFKDFKICIHNLFLGSKNKKYHYLKFNIFYDYLCKQCHQNKFSLLFYEILINQSFQRNSQNNIKSLTNDVLQLSKNQNEENDFIELFHLLQNYLNNQGQMAYSGFFTQNISFFSRDILQQLKTFQTQDLLWQGYKILVQQEIVELIENSINKNDTICNSAKTKLFDSYKVQVQLIKEFKNYQFISIFDKIVTKYSDLIQANNFQQIDDINNLNQSPLLQKREKDYQFMKQFKTFIDYKNACNQQKIKPIFQEIDYSIIKQYEEQLKDGIIQ</sequence>
<accession>A0A8S1KPU4</accession>